<dbReference type="PANTHER" id="PTHR35936:SF19">
    <property type="entry name" value="AMINO-ACID-BINDING PROTEIN YXEM-RELATED"/>
    <property type="match status" value="1"/>
</dbReference>
<feature type="domain" description="Solute-binding protein family 3/N-terminal" evidence="6">
    <location>
        <begin position="32"/>
        <end position="249"/>
    </location>
</feature>
<name>A0ABY5YH02_9DEIO</name>
<evidence type="ECO:0000313" key="8">
    <source>
        <dbReference type="EMBL" id="UWX64353.1"/>
    </source>
</evidence>
<evidence type="ECO:0000256" key="1">
    <source>
        <dbReference type="ARBA" id="ARBA00004196"/>
    </source>
</evidence>
<dbReference type="PANTHER" id="PTHR35936">
    <property type="entry name" value="MEMBRANE-BOUND LYTIC MUREIN TRANSGLYCOSYLASE F"/>
    <property type="match status" value="1"/>
</dbReference>
<evidence type="ECO:0000256" key="2">
    <source>
        <dbReference type="ARBA" id="ARBA00010333"/>
    </source>
</evidence>
<protein>
    <submittedName>
        <fullName evidence="8">ABC transporter substrate-binding protein</fullName>
    </submittedName>
</protein>
<comment type="subcellular location">
    <subcellularLocation>
        <location evidence="1">Cell envelope</location>
    </subcellularLocation>
</comment>
<dbReference type="EMBL" id="CP104213">
    <property type="protein sequence ID" value="UWX64353.1"/>
    <property type="molecule type" value="Genomic_DNA"/>
</dbReference>
<feature type="chain" id="PRO_5046643630" evidence="5">
    <location>
        <begin position="22"/>
        <end position="252"/>
    </location>
</feature>
<gene>
    <name evidence="8" type="ORF">N0D28_01375</name>
</gene>
<dbReference type="CDD" id="cd13530">
    <property type="entry name" value="PBP2_peptides_like"/>
    <property type="match status" value="1"/>
</dbReference>
<evidence type="ECO:0000259" key="7">
    <source>
        <dbReference type="SMART" id="SM00079"/>
    </source>
</evidence>
<proteinExistence type="inferred from homology"/>
<dbReference type="Gene3D" id="3.40.190.10">
    <property type="entry name" value="Periplasmic binding protein-like II"/>
    <property type="match status" value="2"/>
</dbReference>
<dbReference type="Proteomes" id="UP001060261">
    <property type="component" value="Chromosome"/>
</dbReference>
<dbReference type="PROSITE" id="PS01039">
    <property type="entry name" value="SBP_BACTERIAL_3"/>
    <property type="match status" value="1"/>
</dbReference>
<keyword evidence="9" id="KW-1185">Reference proteome</keyword>
<dbReference type="Pfam" id="PF00497">
    <property type="entry name" value="SBP_bac_3"/>
    <property type="match status" value="1"/>
</dbReference>
<dbReference type="RefSeq" id="WP_260560627.1">
    <property type="nucleotide sequence ID" value="NZ_BAABEC010000075.1"/>
</dbReference>
<dbReference type="SMART" id="SM00062">
    <property type="entry name" value="PBPb"/>
    <property type="match status" value="1"/>
</dbReference>
<evidence type="ECO:0000259" key="6">
    <source>
        <dbReference type="SMART" id="SM00062"/>
    </source>
</evidence>
<evidence type="ECO:0000256" key="3">
    <source>
        <dbReference type="ARBA" id="ARBA00022729"/>
    </source>
</evidence>
<evidence type="ECO:0000256" key="4">
    <source>
        <dbReference type="RuleBase" id="RU003744"/>
    </source>
</evidence>
<organism evidence="8 9">
    <name type="scientific">Deinococcus rubellus</name>
    <dbReference type="NCBI Taxonomy" id="1889240"/>
    <lineage>
        <taxon>Bacteria</taxon>
        <taxon>Thermotogati</taxon>
        <taxon>Deinococcota</taxon>
        <taxon>Deinococci</taxon>
        <taxon>Deinococcales</taxon>
        <taxon>Deinococcaceae</taxon>
        <taxon>Deinococcus</taxon>
    </lineage>
</organism>
<feature type="signal peptide" evidence="5">
    <location>
        <begin position="1"/>
        <end position="21"/>
    </location>
</feature>
<comment type="similarity">
    <text evidence="2 4">Belongs to the bacterial solute-binding protein 3 family.</text>
</comment>
<evidence type="ECO:0000313" key="9">
    <source>
        <dbReference type="Proteomes" id="UP001060261"/>
    </source>
</evidence>
<dbReference type="InterPro" id="IPR001638">
    <property type="entry name" value="Solute-binding_3/MltF_N"/>
</dbReference>
<accession>A0ABY5YH02</accession>
<dbReference type="InterPro" id="IPR018313">
    <property type="entry name" value="SBP_3_CS"/>
</dbReference>
<evidence type="ECO:0000256" key="5">
    <source>
        <dbReference type="SAM" id="SignalP"/>
    </source>
</evidence>
<dbReference type="SUPFAM" id="SSF53850">
    <property type="entry name" value="Periplasmic binding protein-like II"/>
    <property type="match status" value="1"/>
</dbReference>
<feature type="domain" description="Ionotropic glutamate receptor C-terminal" evidence="7">
    <location>
        <begin position="32"/>
        <end position="248"/>
    </location>
</feature>
<keyword evidence="3 5" id="KW-0732">Signal</keyword>
<dbReference type="SMART" id="SM00079">
    <property type="entry name" value="PBPe"/>
    <property type="match status" value="1"/>
</dbReference>
<dbReference type="InterPro" id="IPR001320">
    <property type="entry name" value="Iontro_rcpt_C"/>
</dbReference>
<sequence>MKRLCFALLVALPLLASAAQARSLDEIRASGVLRLATSADFEPFNFLKDGQFAGFEVDLGDLIGKQLGLKVVWVKDDFDSLLSDFSKNEYDVVIASHAITSTRAKVVDFTQPHYCTGGVALAQPGGPLTSKAMAGRVLGAESGSTYMGYIQKLPFDKQLTVYGNSDEAIQAVATGKVSAVVTDKFAALAALKTYNKAKLVMGDLLWRERIGMAVQKGNVGLRQALNGALSTLLKDGQYARLSQSYFGQDVRC</sequence>
<reference evidence="8" key="1">
    <citation type="submission" date="2022-09" db="EMBL/GenBank/DDBJ databases">
        <title>genome sequence of Deinococcus rubellus.</title>
        <authorList>
            <person name="Srinivasan S."/>
        </authorList>
    </citation>
    <scope>NUCLEOTIDE SEQUENCE</scope>
    <source>
        <strain evidence="8">Ant6</strain>
    </source>
</reference>